<dbReference type="InterPro" id="IPR006994">
    <property type="entry name" value="TCF25/Rqc1"/>
</dbReference>
<feature type="compositionally biased region" description="Low complexity" evidence="1">
    <location>
        <begin position="16"/>
        <end position="25"/>
    </location>
</feature>
<dbReference type="GeneID" id="28722983"/>
<dbReference type="GO" id="GO:1990116">
    <property type="term" value="P:ribosome-associated ubiquitin-dependent protein catabolic process"/>
    <property type="evidence" value="ECO:0007669"/>
    <property type="project" value="TreeGrafter"/>
</dbReference>
<feature type="region of interest" description="Disordered" evidence="1">
    <location>
        <begin position="1"/>
        <end position="110"/>
    </location>
</feature>
<dbReference type="STRING" id="45286.A0A109UY96"/>
<evidence type="ECO:0000313" key="3">
    <source>
        <dbReference type="Proteomes" id="UP000243052"/>
    </source>
</evidence>
<organism evidence="2 3">
    <name type="scientific">Eremothecium sinecaudum</name>
    <dbReference type="NCBI Taxonomy" id="45286"/>
    <lineage>
        <taxon>Eukaryota</taxon>
        <taxon>Fungi</taxon>
        <taxon>Dikarya</taxon>
        <taxon>Ascomycota</taxon>
        <taxon>Saccharomycotina</taxon>
        <taxon>Saccharomycetes</taxon>
        <taxon>Saccharomycetales</taxon>
        <taxon>Saccharomycetaceae</taxon>
        <taxon>Eremothecium</taxon>
    </lineage>
</organism>
<dbReference type="EMBL" id="CP014243">
    <property type="protein sequence ID" value="AMD19768.1"/>
    <property type="molecule type" value="Genomic_DNA"/>
</dbReference>
<dbReference type="OrthoDB" id="205993at2759"/>
<dbReference type="RefSeq" id="XP_017986764.1">
    <property type="nucleotide sequence ID" value="XM_018131348.1"/>
</dbReference>
<reference evidence="2 3" key="1">
    <citation type="submission" date="2016-01" db="EMBL/GenBank/DDBJ databases">
        <title>Genome sequence of the yeast Holleya sinecauda.</title>
        <authorList>
            <person name="Dietrich F.S."/>
        </authorList>
    </citation>
    <scope>NUCLEOTIDE SEQUENCE [LARGE SCALE GENOMIC DNA]</scope>
    <source>
        <strain evidence="2 3">ATCC 58844</strain>
    </source>
</reference>
<feature type="compositionally biased region" description="Polar residues" evidence="1">
    <location>
        <begin position="38"/>
        <end position="47"/>
    </location>
</feature>
<sequence>MSSRQLRRLGNNDLEATLAKLTTTPKPKKPTNKSSTPVTANVFSQLNIGDEDTDEEDREHPLTEFEATQKSKTVVKLATKSQKKKSKKKQGRQNAIANEGVHPTSEPEEELDKILKEFQQKDVNLLKQGNDSTGSRASTASQVISKCDISDKDVSFDAGFNEFNDFTCLDRAFGCIEWKDLSPDNEFSLLFGDISPESLNDVDSMTSTHTSPQALKQIQRLKKLVRNWGGSDRRMVPNGGTVRRLQFTKIRDDWLPTQRGELFMKPLNESDILKWELWKCPMDWKDVVEANVAKWKKNISFFKFEPANTAMSKKSLTEFYLNVIVHPDHEALINLISAVSPYNVPALLQVAQILVRQGDSSNTNGLVERALFVFDRALRNGTQFDSRRCQLPYIYFYNRQFYLAIFRYLQIMSQRGALLTASTWTKVLWSLSPFEDPLGVRYFADHCLLLNKEYSYFISLESSELVTAYRNWYTLGIALGITLSYLKIGDIKNAKNALKRAFTYHSNALVLIFTELLNDSMSGLESLKSPITPAIELETNAYMIRFKAIWQDSDVDWLRCELQTLFKDYKLGKITPIPPAAVNPDSQFFIDGIPINLLRFVVLSQESSVMAKIPQKIWTNYDVHEFDVLPTTQSSTKFDDAVETVHSMVDEKELGSLRMAIEEDEMLLNQLRHMSLEQYLQDNPDAFID</sequence>
<evidence type="ECO:0000256" key="1">
    <source>
        <dbReference type="SAM" id="MobiDB-lite"/>
    </source>
</evidence>
<gene>
    <name evidence="2" type="ORF">AW171_hschr31619</name>
</gene>
<dbReference type="Pfam" id="PF04910">
    <property type="entry name" value="Tcf25"/>
    <property type="match status" value="1"/>
</dbReference>
<dbReference type="Proteomes" id="UP000243052">
    <property type="component" value="Chromosome iii"/>
</dbReference>
<dbReference type="GO" id="GO:1990112">
    <property type="term" value="C:RQC complex"/>
    <property type="evidence" value="ECO:0007669"/>
    <property type="project" value="TreeGrafter"/>
</dbReference>
<dbReference type="GO" id="GO:0072344">
    <property type="term" value="P:rescue of stalled ribosome"/>
    <property type="evidence" value="ECO:0007669"/>
    <property type="project" value="TreeGrafter"/>
</dbReference>
<keyword evidence="3" id="KW-1185">Reference proteome</keyword>
<accession>A0A109UY96</accession>
<dbReference type="PANTHER" id="PTHR22684">
    <property type="entry name" value="NULP1-RELATED"/>
    <property type="match status" value="1"/>
</dbReference>
<dbReference type="PANTHER" id="PTHR22684:SF0">
    <property type="entry name" value="RIBOSOME QUALITY CONTROL COMPLEX SUBUNIT TCF25"/>
    <property type="match status" value="1"/>
</dbReference>
<feature type="compositionally biased region" description="Basic and acidic residues" evidence="1">
    <location>
        <begin position="58"/>
        <end position="69"/>
    </location>
</feature>
<name>A0A109UY96_9SACH</name>
<feature type="compositionally biased region" description="Basic residues" evidence="1">
    <location>
        <begin position="81"/>
        <end position="91"/>
    </location>
</feature>
<dbReference type="AlphaFoldDB" id="A0A109UY96"/>
<proteinExistence type="predicted"/>
<protein>
    <submittedName>
        <fullName evidence="2">HCL383Cp</fullName>
    </submittedName>
</protein>
<evidence type="ECO:0000313" key="2">
    <source>
        <dbReference type="EMBL" id="AMD19768.1"/>
    </source>
</evidence>